<organism evidence="1">
    <name type="scientific">Eucalyptus grandis</name>
    <name type="common">Flooded gum</name>
    <dbReference type="NCBI Taxonomy" id="71139"/>
    <lineage>
        <taxon>Eukaryota</taxon>
        <taxon>Viridiplantae</taxon>
        <taxon>Streptophyta</taxon>
        <taxon>Embryophyta</taxon>
        <taxon>Tracheophyta</taxon>
        <taxon>Spermatophyta</taxon>
        <taxon>Magnoliopsida</taxon>
        <taxon>eudicotyledons</taxon>
        <taxon>Gunneridae</taxon>
        <taxon>Pentapetalae</taxon>
        <taxon>rosids</taxon>
        <taxon>malvids</taxon>
        <taxon>Myrtales</taxon>
        <taxon>Myrtaceae</taxon>
        <taxon>Myrtoideae</taxon>
        <taxon>Eucalypteae</taxon>
        <taxon>Eucalyptus</taxon>
    </lineage>
</organism>
<gene>
    <name evidence="1" type="ORF">EUGRSUZ_F04262</name>
</gene>
<reference evidence="1" key="1">
    <citation type="submission" date="2013-07" db="EMBL/GenBank/DDBJ databases">
        <title>The genome of Eucalyptus grandis.</title>
        <authorList>
            <person name="Schmutz J."/>
            <person name="Hayes R."/>
            <person name="Myburg A."/>
            <person name="Tuskan G."/>
            <person name="Grattapaglia D."/>
            <person name="Rokhsar D.S."/>
        </authorList>
    </citation>
    <scope>NUCLEOTIDE SEQUENCE</scope>
    <source>
        <tissue evidence="1">Leaf extractions</tissue>
    </source>
</reference>
<dbReference type="EMBL" id="KK198758">
    <property type="protein sequence ID" value="KCW71169.1"/>
    <property type="molecule type" value="Genomic_DNA"/>
</dbReference>
<dbReference type="AlphaFoldDB" id="A0A059BYV8"/>
<dbReference type="InParanoid" id="A0A059BYV8"/>
<dbReference type="Gramene" id="KCW71169">
    <property type="protein sequence ID" value="KCW71169"/>
    <property type="gene ID" value="EUGRSUZ_F04262"/>
</dbReference>
<protein>
    <submittedName>
        <fullName evidence="1">Uncharacterized protein</fullName>
    </submittedName>
</protein>
<evidence type="ECO:0000313" key="1">
    <source>
        <dbReference type="EMBL" id="KCW71169.1"/>
    </source>
</evidence>
<name>A0A059BYV8_EUCGR</name>
<sequence length="75" mass="9159">MLEALLMRYQIHIDKRQMQNQETLLQIKMITSSCPFSLIDSIFPQIFSSRNRRVFRFILPIERNNKMTLWQEIQE</sequence>
<proteinExistence type="predicted"/>
<accession>A0A059BYV8</accession>